<evidence type="ECO:0000313" key="3">
    <source>
        <dbReference type="Proteomes" id="UP000574967"/>
    </source>
</evidence>
<proteinExistence type="predicted"/>
<evidence type="ECO:0000256" key="1">
    <source>
        <dbReference type="SAM" id="MobiDB-lite"/>
    </source>
</evidence>
<feature type="non-terminal residue" evidence="2">
    <location>
        <position position="1"/>
    </location>
</feature>
<dbReference type="GO" id="GO:0005634">
    <property type="term" value="C:nucleus"/>
    <property type="evidence" value="ECO:0007669"/>
    <property type="project" value="TreeGrafter"/>
</dbReference>
<dbReference type="InterPro" id="IPR026161">
    <property type="entry name" value="FAM178"/>
</dbReference>
<dbReference type="PANTHER" id="PTHR16046">
    <property type="entry name" value="SMC5-SMC6 COMPLEX LOCALIZATION FACTOR 2"/>
    <property type="match status" value="1"/>
</dbReference>
<gene>
    <name evidence="2" type="primary">Slf2</name>
    <name evidence="2" type="ORF">MACNIG_R15658</name>
</gene>
<feature type="region of interest" description="Disordered" evidence="1">
    <location>
        <begin position="1"/>
        <end position="33"/>
    </location>
</feature>
<feature type="compositionally biased region" description="Low complexity" evidence="1">
    <location>
        <begin position="1"/>
        <end position="10"/>
    </location>
</feature>
<dbReference type="GO" id="GO:0006974">
    <property type="term" value="P:DNA damage response"/>
    <property type="evidence" value="ECO:0007669"/>
    <property type="project" value="TreeGrafter"/>
</dbReference>
<feature type="non-terminal residue" evidence="2">
    <location>
        <position position="164"/>
    </location>
</feature>
<comment type="caution">
    <text evidence="2">The sequence shown here is derived from an EMBL/GenBank/DDBJ whole genome shotgun (WGS) entry which is preliminary data.</text>
</comment>
<dbReference type="Proteomes" id="UP000574967">
    <property type="component" value="Unassembled WGS sequence"/>
</dbReference>
<accession>A0A7K6JGN3</accession>
<dbReference type="GO" id="GO:0035861">
    <property type="term" value="C:site of double-strand break"/>
    <property type="evidence" value="ECO:0007669"/>
    <property type="project" value="TreeGrafter"/>
</dbReference>
<dbReference type="GO" id="GO:1990166">
    <property type="term" value="P:protein localization to site of double-strand break"/>
    <property type="evidence" value="ECO:0007669"/>
    <property type="project" value="TreeGrafter"/>
</dbReference>
<reference evidence="2 3" key="1">
    <citation type="submission" date="2019-09" db="EMBL/GenBank/DDBJ databases">
        <title>Bird 10,000 Genomes (B10K) Project - Family phase.</title>
        <authorList>
            <person name="Zhang G."/>
        </authorList>
    </citation>
    <scope>NUCLEOTIDE SEQUENCE [LARGE SCALE GENOMIC DNA]</scope>
    <source>
        <strain evidence="2">B10K-DU-029-43</strain>
        <tissue evidence="2">Heart</tissue>
    </source>
</reference>
<evidence type="ECO:0000313" key="2">
    <source>
        <dbReference type="EMBL" id="NWV98881.1"/>
    </source>
</evidence>
<dbReference type="EMBL" id="VZRQ01009624">
    <property type="protein sequence ID" value="NWV98881.1"/>
    <property type="molecule type" value="Genomic_DNA"/>
</dbReference>
<dbReference type="PANTHER" id="PTHR16046:SF10">
    <property type="entry name" value="SMC5-SMC6 COMPLEX LOCALIZATION FACTOR PROTEIN 2"/>
    <property type="match status" value="1"/>
</dbReference>
<keyword evidence="3" id="KW-1185">Reference proteome</keyword>
<protein>
    <submittedName>
        <fullName evidence="2">SLF2 protein</fullName>
    </submittedName>
</protein>
<organism evidence="2 3">
    <name type="scientific">Machaerirhynchus nigripectus</name>
    <dbReference type="NCBI Taxonomy" id="1160894"/>
    <lineage>
        <taxon>Eukaryota</taxon>
        <taxon>Metazoa</taxon>
        <taxon>Chordata</taxon>
        <taxon>Craniata</taxon>
        <taxon>Vertebrata</taxon>
        <taxon>Euteleostomi</taxon>
        <taxon>Archelosauria</taxon>
        <taxon>Archosauria</taxon>
        <taxon>Dinosauria</taxon>
        <taxon>Saurischia</taxon>
        <taxon>Theropoda</taxon>
        <taxon>Coelurosauria</taxon>
        <taxon>Aves</taxon>
        <taxon>Neognathae</taxon>
        <taxon>Neoaves</taxon>
        <taxon>Telluraves</taxon>
        <taxon>Australaves</taxon>
        <taxon>Passeriformes</taxon>
        <taxon>Corvoidea</taxon>
        <taxon>Dicruridae</taxon>
        <taxon>Machaerirhynchus</taxon>
    </lineage>
</organism>
<dbReference type="GO" id="GO:2000781">
    <property type="term" value="P:positive regulation of double-strand break repair"/>
    <property type="evidence" value="ECO:0007669"/>
    <property type="project" value="TreeGrafter"/>
</dbReference>
<sequence>MTRPLGEGLPSPGPPFAMSRRHVTPAAAGREAAQDCRNQMITEFFKPVLNQDHGHKDRTVLSSPDKGNVKDEGLGLSVLCTEGFERNLSSPKKVRRKRCQTKHQTSPVVRVFWKRIEEKDSVNVSENGRVCRALGLLYPKAVIQKLLVTAGSQKRSLTKKDKTA</sequence>
<name>A0A7K6JGN3_9CORV</name>
<dbReference type="AlphaFoldDB" id="A0A7K6JGN3"/>